<sequence length="166" mass="18818">MRWANEAELLAALSTWEPLPDEDDPRWDDDEVWRDAERLIQAADAAGDAGWREAAVRVFEHAADWDLNGMMPHIRHGPERAYPEDSGSQEFAHRLEQLAGHVRAGTRLWIVRELGLLRQLSSLPVILERLTDPHPRVADTAVDSLHMLAQVYAEAVTELWSRELGA</sequence>
<dbReference type="InterPro" id="IPR011989">
    <property type="entry name" value="ARM-like"/>
</dbReference>
<dbReference type="SUPFAM" id="SSF48371">
    <property type="entry name" value="ARM repeat"/>
    <property type="match status" value="1"/>
</dbReference>
<dbReference type="Proteomes" id="UP001596189">
    <property type="component" value="Unassembled WGS sequence"/>
</dbReference>
<evidence type="ECO:0000313" key="1">
    <source>
        <dbReference type="EMBL" id="MFC6006301.1"/>
    </source>
</evidence>
<dbReference type="RefSeq" id="WP_345717148.1">
    <property type="nucleotide sequence ID" value="NZ_BAABFP010000005.1"/>
</dbReference>
<proteinExistence type="predicted"/>
<dbReference type="Gene3D" id="1.25.10.10">
    <property type="entry name" value="Leucine-rich Repeat Variant"/>
    <property type="match status" value="1"/>
</dbReference>
<gene>
    <name evidence="1" type="ORF">ACFQDO_04085</name>
</gene>
<keyword evidence="2" id="KW-1185">Reference proteome</keyword>
<evidence type="ECO:0000313" key="2">
    <source>
        <dbReference type="Proteomes" id="UP001596189"/>
    </source>
</evidence>
<accession>A0ABW1JAJ5</accession>
<dbReference type="InterPro" id="IPR016024">
    <property type="entry name" value="ARM-type_fold"/>
</dbReference>
<protein>
    <submittedName>
        <fullName evidence="1">HEAT repeat domain-containing protein</fullName>
    </submittedName>
</protein>
<dbReference type="EMBL" id="JBHSRD010000002">
    <property type="protein sequence ID" value="MFC6006301.1"/>
    <property type="molecule type" value="Genomic_DNA"/>
</dbReference>
<comment type="caution">
    <text evidence="1">The sequence shown here is derived from an EMBL/GenBank/DDBJ whole genome shotgun (WGS) entry which is preliminary data.</text>
</comment>
<name>A0ABW1JAJ5_9ACTN</name>
<reference evidence="2" key="1">
    <citation type="journal article" date="2019" name="Int. J. Syst. Evol. Microbiol.">
        <title>The Global Catalogue of Microorganisms (GCM) 10K type strain sequencing project: providing services to taxonomists for standard genome sequencing and annotation.</title>
        <authorList>
            <consortium name="The Broad Institute Genomics Platform"/>
            <consortium name="The Broad Institute Genome Sequencing Center for Infectious Disease"/>
            <person name="Wu L."/>
            <person name="Ma J."/>
        </authorList>
    </citation>
    <scope>NUCLEOTIDE SEQUENCE [LARGE SCALE GENOMIC DNA]</scope>
    <source>
        <strain evidence="2">KACC 14249</strain>
    </source>
</reference>
<organism evidence="1 2">
    <name type="scientific">Angustibacter luteus</name>
    <dbReference type="NCBI Taxonomy" id="658456"/>
    <lineage>
        <taxon>Bacteria</taxon>
        <taxon>Bacillati</taxon>
        <taxon>Actinomycetota</taxon>
        <taxon>Actinomycetes</taxon>
        <taxon>Kineosporiales</taxon>
        <taxon>Kineosporiaceae</taxon>
    </lineage>
</organism>